<dbReference type="Gene3D" id="3.30.2290.10">
    <property type="entry name" value="PmbA/TldD superfamily"/>
    <property type="match status" value="1"/>
</dbReference>
<feature type="domain" description="Metalloprotease TldD/E central" evidence="4">
    <location>
        <begin position="120"/>
        <end position="224"/>
    </location>
</feature>
<dbReference type="Proteomes" id="UP000558192">
    <property type="component" value="Unassembled WGS sequence"/>
</dbReference>
<dbReference type="GO" id="GO:0008237">
    <property type="term" value="F:metallopeptidase activity"/>
    <property type="evidence" value="ECO:0007669"/>
    <property type="project" value="InterPro"/>
</dbReference>
<dbReference type="InterPro" id="IPR035068">
    <property type="entry name" value="TldD/PmbA_N"/>
</dbReference>
<dbReference type="GO" id="GO:0005829">
    <property type="term" value="C:cytosol"/>
    <property type="evidence" value="ECO:0007669"/>
    <property type="project" value="TreeGrafter"/>
</dbReference>
<evidence type="ECO:0000259" key="2">
    <source>
        <dbReference type="Pfam" id="PF01523"/>
    </source>
</evidence>
<evidence type="ECO:0000259" key="3">
    <source>
        <dbReference type="Pfam" id="PF19289"/>
    </source>
</evidence>
<organism evidence="5 6">
    <name type="scientific">Sphingomonas kaistensis</name>
    <dbReference type="NCBI Taxonomy" id="298708"/>
    <lineage>
        <taxon>Bacteria</taxon>
        <taxon>Pseudomonadati</taxon>
        <taxon>Pseudomonadota</taxon>
        <taxon>Alphaproteobacteria</taxon>
        <taxon>Sphingomonadales</taxon>
        <taxon>Sphingomonadaceae</taxon>
        <taxon>Sphingomonas</taxon>
    </lineage>
</organism>
<feature type="domain" description="Metalloprotease TldD/E C-terminal" evidence="3">
    <location>
        <begin position="231"/>
        <end position="446"/>
    </location>
</feature>
<proteinExistence type="inferred from homology"/>
<protein>
    <submittedName>
        <fullName evidence="5">PmbA protein</fullName>
    </submittedName>
</protein>
<accession>A0A7X5Y559</accession>
<feature type="domain" description="Metalloprotease TldD/E N-terminal" evidence="2">
    <location>
        <begin position="27"/>
        <end position="90"/>
    </location>
</feature>
<dbReference type="Pfam" id="PF01523">
    <property type="entry name" value="PmbA_TldD_1st"/>
    <property type="match status" value="1"/>
</dbReference>
<dbReference type="RefSeq" id="WP_168068009.1">
    <property type="nucleotide sequence ID" value="NZ_JAATJC010000001.1"/>
</dbReference>
<evidence type="ECO:0000256" key="1">
    <source>
        <dbReference type="ARBA" id="ARBA00005836"/>
    </source>
</evidence>
<dbReference type="AlphaFoldDB" id="A0A7X5Y559"/>
<dbReference type="Pfam" id="PF19290">
    <property type="entry name" value="PmbA_TldD_2nd"/>
    <property type="match status" value="1"/>
</dbReference>
<dbReference type="InterPro" id="IPR002510">
    <property type="entry name" value="Metalloprtase-TldD/E_N"/>
</dbReference>
<dbReference type="PANTHER" id="PTHR43421:SF1">
    <property type="entry name" value="METALLOPROTEASE PMBA"/>
    <property type="match status" value="1"/>
</dbReference>
<evidence type="ECO:0000313" key="5">
    <source>
        <dbReference type="EMBL" id="NJC05296.1"/>
    </source>
</evidence>
<comment type="similarity">
    <text evidence="1">Belongs to the peptidase U62 family.</text>
</comment>
<dbReference type="PANTHER" id="PTHR43421">
    <property type="entry name" value="METALLOPROTEASE PMBA"/>
    <property type="match status" value="1"/>
</dbReference>
<name>A0A7X5Y559_9SPHN</name>
<evidence type="ECO:0000313" key="6">
    <source>
        <dbReference type="Proteomes" id="UP000558192"/>
    </source>
</evidence>
<dbReference type="InterPro" id="IPR045570">
    <property type="entry name" value="Metalloprtase-TldD/E_cen_dom"/>
</dbReference>
<evidence type="ECO:0000259" key="4">
    <source>
        <dbReference type="Pfam" id="PF19290"/>
    </source>
</evidence>
<reference evidence="5 6" key="1">
    <citation type="submission" date="2020-03" db="EMBL/GenBank/DDBJ databases">
        <title>Genomic Encyclopedia of Type Strains, Phase IV (KMG-IV): sequencing the most valuable type-strain genomes for metagenomic binning, comparative biology and taxonomic classification.</title>
        <authorList>
            <person name="Goeker M."/>
        </authorList>
    </citation>
    <scope>NUCLEOTIDE SEQUENCE [LARGE SCALE GENOMIC DNA]</scope>
    <source>
        <strain evidence="5 6">DSM 16846</strain>
    </source>
</reference>
<dbReference type="SUPFAM" id="SSF111283">
    <property type="entry name" value="Putative modulator of DNA gyrase, PmbA/TldD"/>
    <property type="match status" value="1"/>
</dbReference>
<comment type="caution">
    <text evidence="5">The sequence shown here is derived from an EMBL/GenBank/DDBJ whole genome shotgun (WGS) entry which is preliminary data.</text>
</comment>
<keyword evidence="6" id="KW-1185">Reference proteome</keyword>
<dbReference type="EMBL" id="JAATJC010000001">
    <property type="protein sequence ID" value="NJC05296.1"/>
    <property type="molecule type" value="Genomic_DNA"/>
</dbReference>
<dbReference type="GO" id="GO:0006508">
    <property type="term" value="P:proteolysis"/>
    <property type="evidence" value="ECO:0007669"/>
    <property type="project" value="InterPro"/>
</dbReference>
<dbReference type="InterPro" id="IPR036059">
    <property type="entry name" value="TldD/PmbA_sf"/>
</dbReference>
<dbReference type="InterPro" id="IPR047657">
    <property type="entry name" value="PmbA"/>
</dbReference>
<dbReference type="Pfam" id="PF19289">
    <property type="entry name" value="PmbA_TldD_3rd"/>
    <property type="match status" value="1"/>
</dbReference>
<sequence length="448" mass="45701">MLSEPQAADLAAALVEAARKAGASSADAMIGISRSSGISVRLGELEDIDHSESFEVSLRLFYGARSATVSSASLDSAGFAELAERAIAMARQAPEDPYAGLADPALLGSGVGDDLGLFDPTVAPLSDLEARAREAEQAARAVAGVSNSNGASAGSGQNLVALATSTGFARATRSSYFSCSASVIAGDAGALQRDYASHSSRFLADLDAAEEIGRKAGERAAARLNPVRPPSGACPVFFDPRVSSSLLGHFVAAVTGSAIARKTSFLQDALGTRLFGPGIIIRDDPLRPRGLRSRAFDGEGLPCRPLDLVADGVLTSWLATSADARQLGIAPTGHAGRSVGGSPGAGPSNLMLLPGGRSREELLASVPRAILVTELIGQGVNPVTGDYSRGAAGFLVEGGEIGAAVAEITIAGNLRQMFATLEPASDLELRRGIDAPTLLVPELTVASA</sequence>
<dbReference type="InterPro" id="IPR045569">
    <property type="entry name" value="Metalloprtase-TldD/E_C"/>
</dbReference>
<gene>
    <name evidence="5" type="ORF">GGQ97_001089</name>
</gene>